<dbReference type="AlphaFoldDB" id="R4KA12"/>
<reference evidence="2 3" key="1">
    <citation type="submission" date="2012-01" db="EMBL/GenBank/DDBJ databases">
        <title>Complete sequence of chromosome of Clostridium pasteurianum BC1.</title>
        <authorList>
            <consortium name="US DOE Joint Genome Institute"/>
            <person name="Lucas S."/>
            <person name="Han J."/>
            <person name="Lapidus A."/>
            <person name="Cheng J.-F."/>
            <person name="Goodwin L."/>
            <person name="Pitluck S."/>
            <person name="Peters L."/>
            <person name="Mikhailova N."/>
            <person name="Teshima H."/>
            <person name="Detter J.C."/>
            <person name="Han C."/>
            <person name="Tapia R."/>
            <person name="Land M."/>
            <person name="Hauser L."/>
            <person name="Kyrpides N."/>
            <person name="Ivanova N."/>
            <person name="Pagani I."/>
            <person name="Dunn J."/>
            <person name="Taghavi S."/>
            <person name="Francis A."/>
            <person name="van der Lelie D."/>
            <person name="Woyke T."/>
        </authorList>
    </citation>
    <scope>NUCLEOTIDE SEQUENCE [LARGE SCALE GENOMIC DNA]</scope>
    <source>
        <strain evidence="2 3">BC1</strain>
    </source>
</reference>
<evidence type="ECO:0000313" key="3">
    <source>
        <dbReference type="Proteomes" id="UP000013523"/>
    </source>
</evidence>
<proteinExistence type="predicted"/>
<keyword evidence="3" id="KW-1185">Reference proteome</keyword>
<dbReference type="EMBL" id="CP003261">
    <property type="protein sequence ID" value="AGK97384.1"/>
    <property type="molecule type" value="Genomic_DNA"/>
</dbReference>
<dbReference type="eggNOG" id="ENOG502ZBAR">
    <property type="taxonomic scope" value="Bacteria"/>
</dbReference>
<dbReference type="SUPFAM" id="SSF46689">
    <property type="entry name" value="Homeodomain-like"/>
    <property type="match status" value="1"/>
</dbReference>
<dbReference type="STRING" id="86416.Clopa_2524"/>
<dbReference type="InterPro" id="IPR001005">
    <property type="entry name" value="SANT/Myb"/>
</dbReference>
<evidence type="ECO:0000259" key="1">
    <source>
        <dbReference type="PROSITE" id="PS51294"/>
    </source>
</evidence>
<feature type="domain" description="HTH myb-type" evidence="1">
    <location>
        <begin position="143"/>
        <end position="191"/>
    </location>
</feature>
<dbReference type="InterPro" id="IPR017930">
    <property type="entry name" value="Myb_dom"/>
</dbReference>
<organism evidence="2 3">
    <name type="scientific">Clostridium pasteurianum BC1</name>
    <dbReference type="NCBI Taxonomy" id="86416"/>
    <lineage>
        <taxon>Bacteria</taxon>
        <taxon>Bacillati</taxon>
        <taxon>Bacillota</taxon>
        <taxon>Clostridia</taxon>
        <taxon>Eubacteriales</taxon>
        <taxon>Clostridiaceae</taxon>
        <taxon>Clostridium</taxon>
    </lineage>
</organism>
<dbReference type="RefSeq" id="WP_015615685.1">
    <property type="nucleotide sequence ID" value="NC_021182.1"/>
</dbReference>
<protein>
    <recommendedName>
        <fullName evidence="1">HTH myb-type domain-containing protein</fullName>
    </recommendedName>
</protein>
<dbReference type="KEGG" id="cpas:Clopa_2524"/>
<dbReference type="PATRIC" id="fig|86416.3.peg.2508"/>
<dbReference type="HOGENOM" id="CLU_093771_0_0_9"/>
<sequence length="259" mass="29901">MGANWTEEECNFLEDKWGTISIPTIAKSLGRTEIAVKIKAHKLGLGRHLYSCEEITISQLVKVLGAHYTWAVDKWISYGFPVKYKKSVSKKYKVFKLEDFWKWAEQHRDILDFSKFEKGMLGIEPGWVKDKREADIAAAKYIKTPWTEEEDNMLMNMLNSYKYSYQDISDRLKRTGGAIKRRMVDLRLKQRPLKADNHNPWTNEEIKILLNLRHKGFGPEVIAKKLGGKRSSLAVRGKLERMGLIGGNGESRTVISTRH</sequence>
<dbReference type="OrthoDB" id="1669646at2"/>
<evidence type="ECO:0000313" key="2">
    <source>
        <dbReference type="EMBL" id="AGK97384.1"/>
    </source>
</evidence>
<dbReference type="Proteomes" id="UP000013523">
    <property type="component" value="Chromosome"/>
</dbReference>
<name>R4KA12_CLOPA</name>
<dbReference type="PROSITE" id="PS51294">
    <property type="entry name" value="HTH_MYB"/>
    <property type="match status" value="1"/>
</dbReference>
<dbReference type="InterPro" id="IPR009057">
    <property type="entry name" value="Homeodomain-like_sf"/>
</dbReference>
<accession>R4KA12</accession>
<gene>
    <name evidence="2" type="ORF">Clopa_2524</name>
</gene>
<dbReference type="Gene3D" id="1.10.10.60">
    <property type="entry name" value="Homeodomain-like"/>
    <property type="match status" value="1"/>
</dbReference>
<dbReference type="SMART" id="SM00717">
    <property type="entry name" value="SANT"/>
    <property type="match status" value="3"/>
</dbReference>